<dbReference type="Proteomes" id="UP000289323">
    <property type="component" value="Unassembled WGS sequence"/>
</dbReference>
<evidence type="ECO:0000313" key="2">
    <source>
        <dbReference type="Proteomes" id="UP000289323"/>
    </source>
</evidence>
<dbReference type="EMBL" id="OUUZ01000015">
    <property type="protein sequence ID" value="SPQ25531.1"/>
    <property type="molecule type" value="Genomic_DNA"/>
</dbReference>
<accession>A0A3S4AXJ1</accession>
<gene>
    <name evidence="1" type="ORF">TT172_LOCUS7950</name>
</gene>
<organism evidence="1 2">
    <name type="scientific">Thermothielavioides terrestris</name>
    <dbReference type="NCBI Taxonomy" id="2587410"/>
    <lineage>
        <taxon>Eukaryota</taxon>
        <taxon>Fungi</taxon>
        <taxon>Dikarya</taxon>
        <taxon>Ascomycota</taxon>
        <taxon>Pezizomycotina</taxon>
        <taxon>Sordariomycetes</taxon>
        <taxon>Sordariomycetidae</taxon>
        <taxon>Sordariales</taxon>
        <taxon>Chaetomiaceae</taxon>
        <taxon>Thermothielavioides</taxon>
    </lineage>
</organism>
<evidence type="ECO:0000313" key="1">
    <source>
        <dbReference type="EMBL" id="SPQ25531.1"/>
    </source>
</evidence>
<protein>
    <submittedName>
        <fullName evidence="1">C246b91e-396a-4581-8f52-eff16e266a7a</fullName>
    </submittedName>
</protein>
<reference evidence="1 2" key="1">
    <citation type="submission" date="2018-04" db="EMBL/GenBank/DDBJ databases">
        <authorList>
            <person name="Huttner S."/>
            <person name="Dainat J."/>
        </authorList>
    </citation>
    <scope>NUCLEOTIDE SEQUENCE [LARGE SCALE GENOMIC DNA]</scope>
</reference>
<name>A0A3S4AXJ1_9PEZI</name>
<proteinExistence type="predicted"/>
<sequence>MHPLSTKTQKRMTAFVPPAAGRRDHSIAFSVEKLADVFAVLATGALLFLSQTLAAPVADSETDNTTNGGQKPGTLSTAANWGSPQCKSAALYDLCTAANAGAYCDATGFHNNFMDSCHGVCWCA</sequence>
<dbReference type="AlphaFoldDB" id="A0A3S4AXJ1"/>